<reference evidence="2" key="1">
    <citation type="journal article" date="2022" name="bioRxiv">
        <title>Sequencing and chromosome-scale assembly of the giantPleurodeles waltlgenome.</title>
        <authorList>
            <person name="Brown T."/>
            <person name="Elewa A."/>
            <person name="Iarovenko S."/>
            <person name="Subramanian E."/>
            <person name="Araus A.J."/>
            <person name="Petzold A."/>
            <person name="Susuki M."/>
            <person name="Suzuki K.-i.T."/>
            <person name="Hayashi T."/>
            <person name="Toyoda A."/>
            <person name="Oliveira C."/>
            <person name="Osipova E."/>
            <person name="Leigh N.D."/>
            <person name="Simon A."/>
            <person name="Yun M.H."/>
        </authorList>
    </citation>
    <scope>NUCLEOTIDE SEQUENCE</scope>
    <source>
        <strain evidence="2">20211129_DDA</strain>
        <tissue evidence="2">Liver</tissue>
    </source>
</reference>
<protein>
    <submittedName>
        <fullName evidence="2">Uncharacterized protein</fullName>
    </submittedName>
</protein>
<feature type="non-terminal residue" evidence="2">
    <location>
        <position position="73"/>
    </location>
</feature>
<feature type="non-terminal residue" evidence="2">
    <location>
        <position position="1"/>
    </location>
</feature>
<gene>
    <name evidence="2" type="ORF">NDU88_003399</name>
</gene>
<evidence type="ECO:0000256" key="1">
    <source>
        <dbReference type="SAM" id="MobiDB-lite"/>
    </source>
</evidence>
<keyword evidence="3" id="KW-1185">Reference proteome</keyword>
<name>A0AAV7UCF3_PLEWA</name>
<feature type="region of interest" description="Disordered" evidence="1">
    <location>
        <begin position="51"/>
        <end position="73"/>
    </location>
</feature>
<sequence>VTHSSRWPRHRETAGSGGVGVRELRDRHWAAADIPGSGACTLHSFSEQRRVQAGARGREGQCSRCREDTPKRA</sequence>
<dbReference type="EMBL" id="JANPWB010000005">
    <property type="protein sequence ID" value="KAJ1186618.1"/>
    <property type="molecule type" value="Genomic_DNA"/>
</dbReference>
<accession>A0AAV7UCF3</accession>
<dbReference type="AlphaFoldDB" id="A0AAV7UCF3"/>
<evidence type="ECO:0000313" key="2">
    <source>
        <dbReference type="EMBL" id="KAJ1186618.1"/>
    </source>
</evidence>
<comment type="caution">
    <text evidence="2">The sequence shown here is derived from an EMBL/GenBank/DDBJ whole genome shotgun (WGS) entry which is preliminary data.</text>
</comment>
<dbReference type="Proteomes" id="UP001066276">
    <property type="component" value="Chromosome 3_1"/>
</dbReference>
<proteinExistence type="predicted"/>
<evidence type="ECO:0000313" key="3">
    <source>
        <dbReference type="Proteomes" id="UP001066276"/>
    </source>
</evidence>
<organism evidence="2 3">
    <name type="scientific">Pleurodeles waltl</name>
    <name type="common">Iberian ribbed newt</name>
    <dbReference type="NCBI Taxonomy" id="8319"/>
    <lineage>
        <taxon>Eukaryota</taxon>
        <taxon>Metazoa</taxon>
        <taxon>Chordata</taxon>
        <taxon>Craniata</taxon>
        <taxon>Vertebrata</taxon>
        <taxon>Euteleostomi</taxon>
        <taxon>Amphibia</taxon>
        <taxon>Batrachia</taxon>
        <taxon>Caudata</taxon>
        <taxon>Salamandroidea</taxon>
        <taxon>Salamandridae</taxon>
        <taxon>Pleurodelinae</taxon>
        <taxon>Pleurodeles</taxon>
    </lineage>
</organism>